<protein>
    <submittedName>
        <fullName evidence="2">Conjugal transfer protein TraM</fullName>
    </submittedName>
</protein>
<evidence type="ECO:0000313" key="3">
    <source>
        <dbReference type="Proteomes" id="UP000057981"/>
    </source>
</evidence>
<dbReference type="AlphaFoldDB" id="A0A0P0CPV0"/>
<feature type="domain" description="Conjugative transposon TraM C-terminal" evidence="1">
    <location>
        <begin position="175"/>
        <end position="306"/>
    </location>
</feature>
<dbReference type="PATRIC" id="fig|1736674.3.peg.1439"/>
<organism evidence="2 3">
    <name type="scientific">Pseudalgibacter alginicilyticus</name>
    <dbReference type="NCBI Taxonomy" id="1736674"/>
    <lineage>
        <taxon>Bacteria</taxon>
        <taxon>Pseudomonadati</taxon>
        <taxon>Bacteroidota</taxon>
        <taxon>Flavobacteriia</taxon>
        <taxon>Flavobacteriales</taxon>
        <taxon>Flavobacteriaceae</taxon>
        <taxon>Pseudalgibacter</taxon>
    </lineage>
</organism>
<evidence type="ECO:0000259" key="1">
    <source>
        <dbReference type="Pfam" id="PF12508"/>
    </source>
</evidence>
<keyword evidence="3" id="KW-1185">Reference proteome</keyword>
<dbReference type="OrthoDB" id="1409065at2"/>
<dbReference type="InterPro" id="IPR055407">
    <property type="entry name" value="TraM_C"/>
</dbReference>
<reference evidence="2 3" key="1">
    <citation type="submission" date="2015-10" db="EMBL/GenBank/DDBJ databases">
        <authorList>
            <person name="Gilbert D.G."/>
        </authorList>
    </citation>
    <scope>NUCLEOTIDE SEQUENCE [LARGE SCALE GENOMIC DNA]</scope>
    <source>
        <strain evidence="3">HZ-22</strain>
    </source>
</reference>
<proteinExistence type="predicted"/>
<dbReference type="RefSeq" id="WP_054726498.1">
    <property type="nucleotide sequence ID" value="NZ_CP012898.1"/>
</dbReference>
<name>A0A0P0CPV0_9FLAO</name>
<dbReference type="Pfam" id="PF12508">
    <property type="entry name" value="Transposon_TraM"/>
    <property type="match status" value="1"/>
</dbReference>
<dbReference type="KEGG" id="ahz:APS56_07035"/>
<accession>A0A0P0CPV0</accession>
<dbReference type="EMBL" id="CP012898">
    <property type="protein sequence ID" value="ALJ04889.1"/>
    <property type="molecule type" value="Genomic_DNA"/>
</dbReference>
<dbReference type="STRING" id="1736674.APS56_07035"/>
<gene>
    <name evidence="2" type="ORF">APS56_07035</name>
</gene>
<dbReference type="Proteomes" id="UP000057981">
    <property type="component" value="Chromosome"/>
</dbReference>
<evidence type="ECO:0000313" key="2">
    <source>
        <dbReference type="EMBL" id="ALJ04889.1"/>
    </source>
</evidence>
<sequence length="309" mass="35148">MKVEKNKIVFAAVLAVLFIFLISYSVMIMGDDDSENENLEQTLIPELEQNQKEYDSKLDAINDLKEVRETNAPSIYDEKRIDSLGFYNRDLPEMEKERIVDSIYATGKIKYSTASYEHIGKKRIAPKNEKEIDSTELKKEQKIAAKELGLEHQLFFAANPKKSELSVLGSTDKMIYAVVDGNQVVKANSRLRMRLVQDALINNKKVPKNTPIYGFISFQPNRALITIENIQNHPTSLKAFDLQDDSEGIYVENNFRAEATNEVLDDIIGDINIPSVPQVGGITKVLKRNNRKVKVTVLNNYRLILKPKL</sequence>